<name>A0ABN8MPH0_9CNID</name>
<dbReference type="InterPro" id="IPR029135">
    <property type="entry name" value="PPP1R35_C"/>
</dbReference>
<sequence length="252" mass="28192">MTNVKARTGNLETAATAAERESIPLKLRSTQRQENLEMDSEGIRLPPKPTLEPQTTLFKSTQLDLTPEKKQPTNRLKENSQRSGVSSNVSTENKLEQRKEIYSCLAQPSMNSTNLVSKKLAALQKEQFDPALAIAEEIEQSETTRVIFGEKVAQAVNVKKGCHIYADLIPLDVEAKDVLAECAYPKARSSSKSTKLLTQEPDIMAVFSENFETQTAHLDYDLFYQGDPVNEPSAASISHVFDLHKHIQCWQE</sequence>
<evidence type="ECO:0000313" key="7">
    <source>
        <dbReference type="EMBL" id="CAH3032838.1"/>
    </source>
</evidence>
<dbReference type="Pfam" id="PF15503">
    <property type="entry name" value="PPP1R35_C"/>
    <property type="match status" value="1"/>
</dbReference>
<keyword evidence="3" id="KW-0206">Cytoskeleton</keyword>
<dbReference type="Proteomes" id="UP001159427">
    <property type="component" value="Unassembled WGS sequence"/>
</dbReference>
<feature type="compositionally biased region" description="Basic and acidic residues" evidence="5">
    <location>
        <begin position="66"/>
        <end position="80"/>
    </location>
</feature>
<evidence type="ECO:0000256" key="2">
    <source>
        <dbReference type="ARBA" id="ARBA00022490"/>
    </source>
</evidence>
<protein>
    <recommendedName>
        <fullName evidence="6">Protein phosphatase 1 regulatory subunit 35 C-terminal domain-containing protein</fullName>
    </recommendedName>
</protein>
<dbReference type="EMBL" id="CALNXI010000682">
    <property type="protein sequence ID" value="CAH3032838.1"/>
    <property type="molecule type" value="Genomic_DNA"/>
</dbReference>
<accession>A0ABN8MPH0</accession>
<feature type="region of interest" description="Disordered" evidence="5">
    <location>
        <begin position="1"/>
        <end position="92"/>
    </location>
</feature>
<organism evidence="7 8">
    <name type="scientific">Porites evermanni</name>
    <dbReference type="NCBI Taxonomy" id="104178"/>
    <lineage>
        <taxon>Eukaryota</taxon>
        <taxon>Metazoa</taxon>
        <taxon>Cnidaria</taxon>
        <taxon>Anthozoa</taxon>
        <taxon>Hexacorallia</taxon>
        <taxon>Scleractinia</taxon>
        <taxon>Fungiina</taxon>
        <taxon>Poritidae</taxon>
        <taxon>Porites</taxon>
    </lineage>
</organism>
<comment type="similarity">
    <text evidence="4">Belongs to the PPP1R35 family.</text>
</comment>
<evidence type="ECO:0000256" key="1">
    <source>
        <dbReference type="ARBA" id="ARBA00004114"/>
    </source>
</evidence>
<comment type="caution">
    <text evidence="7">The sequence shown here is derived from an EMBL/GenBank/DDBJ whole genome shotgun (WGS) entry which is preliminary data.</text>
</comment>
<keyword evidence="8" id="KW-1185">Reference proteome</keyword>
<evidence type="ECO:0000256" key="4">
    <source>
        <dbReference type="ARBA" id="ARBA00029452"/>
    </source>
</evidence>
<evidence type="ECO:0000313" key="8">
    <source>
        <dbReference type="Proteomes" id="UP001159427"/>
    </source>
</evidence>
<evidence type="ECO:0000256" key="5">
    <source>
        <dbReference type="SAM" id="MobiDB-lite"/>
    </source>
</evidence>
<feature type="domain" description="Protein phosphatase 1 regulatory subunit 35 C-terminal" evidence="6">
    <location>
        <begin position="108"/>
        <end position="247"/>
    </location>
</feature>
<feature type="compositionally biased region" description="Polar residues" evidence="5">
    <location>
        <begin position="52"/>
        <end position="64"/>
    </location>
</feature>
<comment type="subcellular location">
    <subcellularLocation>
        <location evidence="1">Cytoplasm</location>
        <location evidence="1">Cytoskeleton</location>
        <location evidence="1">Microtubule organizing center</location>
        <location evidence="1">Centrosome</location>
        <location evidence="1">Centriole</location>
    </subcellularLocation>
</comment>
<proteinExistence type="inferred from homology"/>
<evidence type="ECO:0000256" key="3">
    <source>
        <dbReference type="ARBA" id="ARBA00023212"/>
    </source>
</evidence>
<reference evidence="7 8" key="1">
    <citation type="submission" date="2022-05" db="EMBL/GenBank/DDBJ databases">
        <authorList>
            <consortium name="Genoscope - CEA"/>
            <person name="William W."/>
        </authorList>
    </citation>
    <scope>NUCLEOTIDE SEQUENCE [LARGE SCALE GENOMIC DNA]</scope>
</reference>
<keyword evidence="2" id="KW-0963">Cytoplasm</keyword>
<dbReference type="InterPro" id="IPR033590">
    <property type="entry name" value="PPP1R35"/>
</dbReference>
<dbReference type="PANTHER" id="PTHR28625">
    <property type="entry name" value="PROTEIN PHOSPHATASE 1 REGULATORY SUBUNIT 35"/>
    <property type="match status" value="1"/>
</dbReference>
<gene>
    <name evidence="7" type="ORF">PEVE_00039123</name>
</gene>
<evidence type="ECO:0000259" key="6">
    <source>
        <dbReference type="Pfam" id="PF15503"/>
    </source>
</evidence>
<feature type="compositionally biased region" description="Polar residues" evidence="5">
    <location>
        <begin position="1"/>
        <end position="13"/>
    </location>
</feature>
<dbReference type="PANTHER" id="PTHR28625:SF1">
    <property type="entry name" value="PROTEIN PHOSPHATASE 1 REGULATORY SUBUNIT 35"/>
    <property type="match status" value="1"/>
</dbReference>
<feature type="compositionally biased region" description="Polar residues" evidence="5">
    <location>
        <begin position="81"/>
        <end position="92"/>
    </location>
</feature>